<keyword evidence="9 13" id="KW-0560">Oxidoreductase</keyword>
<dbReference type="EMBL" id="ABJB010219721">
    <property type="status" value="NOT_ANNOTATED_CDS"/>
    <property type="molecule type" value="Genomic_DNA"/>
</dbReference>
<proteinExistence type="inferred from homology"/>
<dbReference type="GO" id="GO:0005506">
    <property type="term" value="F:iron ion binding"/>
    <property type="evidence" value="ECO:0007669"/>
    <property type="project" value="InterPro"/>
</dbReference>
<gene>
    <name evidence="13" type="ORF">IscW_ISCW016390</name>
</gene>
<dbReference type="GO" id="GO:0020037">
    <property type="term" value="F:heme binding"/>
    <property type="evidence" value="ECO:0007669"/>
    <property type="project" value="InterPro"/>
</dbReference>
<evidence type="ECO:0000256" key="11">
    <source>
        <dbReference type="ARBA" id="ARBA00023033"/>
    </source>
</evidence>
<dbReference type="EMBL" id="ABJB010006052">
    <property type="status" value="NOT_ANNOTATED_CDS"/>
    <property type="molecule type" value="Genomic_DNA"/>
</dbReference>
<evidence type="ECO:0000256" key="7">
    <source>
        <dbReference type="ARBA" id="ARBA00022824"/>
    </source>
</evidence>
<evidence type="ECO:0000256" key="9">
    <source>
        <dbReference type="ARBA" id="ARBA00023002"/>
    </source>
</evidence>
<evidence type="ECO:0000256" key="1">
    <source>
        <dbReference type="ARBA" id="ARBA00001971"/>
    </source>
</evidence>
<reference evidence="13 15" key="1">
    <citation type="submission" date="2008-03" db="EMBL/GenBank/DDBJ databases">
        <title>Annotation of Ixodes scapularis.</title>
        <authorList>
            <consortium name="Ixodes scapularis Genome Project Consortium"/>
            <person name="Caler E."/>
            <person name="Hannick L.I."/>
            <person name="Bidwell S."/>
            <person name="Joardar V."/>
            <person name="Thiagarajan M."/>
            <person name="Amedeo P."/>
            <person name="Galinsky K.J."/>
            <person name="Schobel S."/>
            <person name="Inman J."/>
            <person name="Hostetler J."/>
            <person name="Miller J."/>
            <person name="Hammond M."/>
            <person name="Megy K."/>
            <person name="Lawson D."/>
            <person name="Kodira C."/>
            <person name="Sutton G."/>
            <person name="Meyer J."/>
            <person name="Hill C.A."/>
            <person name="Birren B."/>
            <person name="Nene V."/>
            <person name="Collins F."/>
            <person name="Alarcon-Chaidez F."/>
            <person name="Wikel S."/>
            <person name="Strausberg R."/>
        </authorList>
    </citation>
    <scope>NUCLEOTIDE SEQUENCE [LARGE SCALE GENOMIC DNA]</scope>
    <source>
        <strain evidence="15">Wikel</strain>
        <strain evidence="13">Wikel colony</strain>
    </source>
</reference>
<dbReference type="Proteomes" id="UP000001555">
    <property type="component" value="Unassembled WGS sequence"/>
</dbReference>
<comment type="subcellular location">
    <subcellularLocation>
        <location evidence="3">Endoplasmic reticulum membrane</location>
        <topology evidence="3">Peripheral membrane protein</topology>
    </subcellularLocation>
    <subcellularLocation>
        <location evidence="2">Microsome membrane</location>
        <topology evidence="2">Peripheral membrane protein</topology>
    </subcellularLocation>
</comment>
<evidence type="ECO:0000256" key="2">
    <source>
        <dbReference type="ARBA" id="ARBA00004174"/>
    </source>
</evidence>
<keyword evidence="7" id="KW-0256">Endoplasmic reticulum</keyword>
<dbReference type="InterPro" id="IPR036396">
    <property type="entry name" value="Cyt_P450_sf"/>
</dbReference>
<dbReference type="InterPro" id="IPR001128">
    <property type="entry name" value="Cyt_P450"/>
</dbReference>
<evidence type="ECO:0000256" key="5">
    <source>
        <dbReference type="ARBA" id="ARBA00022617"/>
    </source>
</evidence>
<evidence type="ECO:0000256" key="6">
    <source>
        <dbReference type="ARBA" id="ARBA00022723"/>
    </source>
</evidence>
<dbReference type="Gene3D" id="1.10.630.10">
    <property type="entry name" value="Cytochrome P450"/>
    <property type="match status" value="1"/>
</dbReference>
<dbReference type="GO" id="GO:0005789">
    <property type="term" value="C:endoplasmic reticulum membrane"/>
    <property type="evidence" value="ECO:0007669"/>
    <property type="project" value="UniProtKB-SubCell"/>
</dbReference>
<dbReference type="HOGENOM" id="CLU_2040632_0_0_1"/>
<dbReference type="EC" id="1.14.13.94" evidence="13"/>
<dbReference type="SUPFAM" id="SSF48264">
    <property type="entry name" value="Cytochrome P450"/>
    <property type="match status" value="1"/>
</dbReference>
<evidence type="ECO:0000313" key="13">
    <source>
        <dbReference type="EMBL" id="EEC01864.1"/>
    </source>
</evidence>
<dbReference type="Pfam" id="PF00067">
    <property type="entry name" value="p450"/>
    <property type="match status" value="1"/>
</dbReference>
<keyword evidence="6" id="KW-0479">Metal-binding</keyword>
<dbReference type="GO" id="GO:0016705">
    <property type="term" value="F:oxidoreductase activity, acting on paired donors, with incorporation or reduction of molecular oxygen"/>
    <property type="evidence" value="ECO:0007669"/>
    <property type="project" value="InterPro"/>
</dbReference>
<keyword evidence="12" id="KW-0472">Membrane</keyword>
<dbReference type="PRINTS" id="PR00464">
    <property type="entry name" value="EP450II"/>
</dbReference>
<reference evidence="14" key="2">
    <citation type="submission" date="2020-05" db="UniProtKB">
        <authorList>
            <consortium name="EnsemblMetazoa"/>
        </authorList>
    </citation>
    <scope>IDENTIFICATION</scope>
    <source>
        <strain evidence="14">wikel</strain>
    </source>
</reference>
<dbReference type="GO" id="GO:0004497">
    <property type="term" value="F:monooxygenase activity"/>
    <property type="evidence" value="ECO:0007669"/>
    <property type="project" value="UniProtKB-KW"/>
</dbReference>
<keyword evidence="10" id="KW-0408">Iron</keyword>
<dbReference type="PaxDb" id="6945-B7P5J2"/>
<dbReference type="EnsemblMetazoa" id="ISCW016390-RA">
    <property type="protein sequence ID" value="ISCW016390-PA"/>
    <property type="gene ID" value="ISCW016390"/>
</dbReference>
<comment type="cofactor">
    <cofactor evidence="1">
        <name>heme</name>
        <dbReference type="ChEBI" id="CHEBI:30413"/>
    </cofactor>
</comment>
<evidence type="ECO:0000256" key="4">
    <source>
        <dbReference type="ARBA" id="ARBA00010617"/>
    </source>
</evidence>
<dbReference type="PANTHER" id="PTHR24292">
    <property type="entry name" value="CYTOCHROME P450"/>
    <property type="match status" value="1"/>
</dbReference>
<dbReference type="VEuPathDB" id="VectorBase:ISCI016390"/>
<dbReference type="AlphaFoldDB" id="B7P5J2"/>
<keyword evidence="11" id="KW-0503">Monooxygenase</keyword>
<dbReference type="InParanoid" id="B7P5J2"/>
<dbReference type="InterPro" id="IPR050476">
    <property type="entry name" value="Insect_CytP450_Detox"/>
</dbReference>
<dbReference type="InterPro" id="IPR002402">
    <property type="entry name" value="Cyt_P450_E_grp-II"/>
</dbReference>
<dbReference type="OrthoDB" id="10444544at2759"/>
<keyword evidence="15" id="KW-1185">Reference proteome</keyword>
<comment type="similarity">
    <text evidence="4">Belongs to the cytochrome P450 family.</text>
</comment>
<sequence>MHPTLGRALIHVKGSEWKNMRSCVTTGFTSLKLKQMMDHIAEVGDVFMDVLGEIADQGKEINMLKTFQSLTMDYIGRAAFGIDTSFQKDPNHPFLITAQRTLKEVMIGPFHTLARKHLYFF</sequence>
<evidence type="ECO:0000256" key="10">
    <source>
        <dbReference type="ARBA" id="ARBA00023004"/>
    </source>
</evidence>
<evidence type="ECO:0000256" key="3">
    <source>
        <dbReference type="ARBA" id="ARBA00004406"/>
    </source>
</evidence>
<evidence type="ECO:0000256" key="8">
    <source>
        <dbReference type="ARBA" id="ARBA00022848"/>
    </source>
</evidence>
<protein>
    <submittedName>
        <fullName evidence="13 14">Cytochrome P450, putative</fullName>
        <ecNumber evidence="13">1.14.13.94</ecNumber>
    </submittedName>
</protein>
<name>B7P5J2_IXOSC</name>
<keyword evidence="5" id="KW-0349">Heme</keyword>
<dbReference type="PANTHER" id="PTHR24292:SF102">
    <property type="entry name" value="CYTOCHROME P450 FAMILY-RELATED"/>
    <property type="match status" value="1"/>
</dbReference>
<evidence type="ECO:0000313" key="14">
    <source>
        <dbReference type="EnsemblMetazoa" id="ISCW016390-PA"/>
    </source>
</evidence>
<accession>B7P5J2</accession>
<evidence type="ECO:0000256" key="12">
    <source>
        <dbReference type="ARBA" id="ARBA00023136"/>
    </source>
</evidence>
<dbReference type="EMBL" id="DS641118">
    <property type="protein sequence ID" value="EEC01864.1"/>
    <property type="molecule type" value="Genomic_DNA"/>
</dbReference>
<evidence type="ECO:0000313" key="15">
    <source>
        <dbReference type="Proteomes" id="UP000001555"/>
    </source>
</evidence>
<dbReference type="VEuPathDB" id="VectorBase:ISCW016390"/>
<keyword evidence="8" id="KW-0492">Microsome</keyword>
<dbReference type="VEuPathDB" id="VectorBase:ISCP_004511"/>
<organism>
    <name type="scientific">Ixodes scapularis</name>
    <name type="common">Black-legged tick</name>
    <name type="synonym">Deer tick</name>
    <dbReference type="NCBI Taxonomy" id="6945"/>
    <lineage>
        <taxon>Eukaryota</taxon>
        <taxon>Metazoa</taxon>
        <taxon>Ecdysozoa</taxon>
        <taxon>Arthropoda</taxon>
        <taxon>Chelicerata</taxon>
        <taxon>Arachnida</taxon>
        <taxon>Acari</taxon>
        <taxon>Parasitiformes</taxon>
        <taxon>Ixodida</taxon>
        <taxon>Ixodoidea</taxon>
        <taxon>Ixodidae</taxon>
        <taxon>Ixodinae</taxon>
        <taxon>Ixodes</taxon>
    </lineage>
</organism>